<feature type="region of interest" description="Disordered" evidence="1">
    <location>
        <begin position="140"/>
        <end position="159"/>
    </location>
</feature>
<keyword evidence="3" id="KW-1185">Reference proteome</keyword>
<evidence type="ECO:0000256" key="1">
    <source>
        <dbReference type="SAM" id="MobiDB-lite"/>
    </source>
</evidence>
<dbReference type="AlphaFoldDB" id="A0A4S8MFD8"/>
<organism evidence="2 3">
    <name type="scientific">Dendrothele bispora (strain CBS 962.96)</name>
    <dbReference type="NCBI Taxonomy" id="1314807"/>
    <lineage>
        <taxon>Eukaryota</taxon>
        <taxon>Fungi</taxon>
        <taxon>Dikarya</taxon>
        <taxon>Basidiomycota</taxon>
        <taxon>Agaricomycotina</taxon>
        <taxon>Agaricomycetes</taxon>
        <taxon>Agaricomycetidae</taxon>
        <taxon>Agaricales</taxon>
        <taxon>Agaricales incertae sedis</taxon>
        <taxon>Dendrothele</taxon>
    </lineage>
</organism>
<gene>
    <name evidence="2" type="ORF">K435DRAFT_793521</name>
</gene>
<feature type="region of interest" description="Disordered" evidence="1">
    <location>
        <begin position="167"/>
        <end position="277"/>
    </location>
</feature>
<name>A0A4S8MFD8_DENBC</name>
<evidence type="ECO:0000313" key="3">
    <source>
        <dbReference type="Proteomes" id="UP000297245"/>
    </source>
</evidence>
<protein>
    <submittedName>
        <fullName evidence="2">Uncharacterized protein</fullName>
    </submittedName>
</protein>
<feature type="compositionally biased region" description="Polar residues" evidence="1">
    <location>
        <begin position="110"/>
        <end position="120"/>
    </location>
</feature>
<dbReference type="Proteomes" id="UP000297245">
    <property type="component" value="Unassembled WGS sequence"/>
</dbReference>
<accession>A0A4S8MFD8</accession>
<feature type="compositionally biased region" description="Low complexity" evidence="1">
    <location>
        <begin position="180"/>
        <end position="220"/>
    </location>
</feature>
<sequence length="277" mass="30471">MTPNADEFRGCSPKFFTELGPSGTAGQRYKYYLLQDGAKAGIYLDQKLASALAKRTQQHEPKGFGEDQQQLLIDTWRYHCSRVHDHPPSELLPFNNPFDDAENSLPARNRSPQRSNMATVHWQQDEATQALQMIQTLTINVPSSPSTPRSQDKSPFSPSVNKATFAKVDLDSSAQPDPVKASSGFRSRSRSPSKPAASTRVNSPSKAKASCSRSSSPSKSFPGVALNSTSEVPSEEEEEPMSGEAFDAFRDMQRRGLEPSLRSTTDVQLAQDFADRA</sequence>
<proteinExistence type="predicted"/>
<dbReference type="EMBL" id="ML179093">
    <property type="protein sequence ID" value="THV01171.1"/>
    <property type="molecule type" value="Genomic_DNA"/>
</dbReference>
<feature type="compositionally biased region" description="Basic and acidic residues" evidence="1">
    <location>
        <begin position="247"/>
        <end position="257"/>
    </location>
</feature>
<feature type="region of interest" description="Disordered" evidence="1">
    <location>
        <begin position="91"/>
        <end position="120"/>
    </location>
</feature>
<reference evidence="2 3" key="1">
    <citation type="journal article" date="2019" name="Nat. Ecol. Evol.">
        <title>Megaphylogeny resolves global patterns of mushroom evolution.</title>
        <authorList>
            <person name="Varga T."/>
            <person name="Krizsan K."/>
            <person name="Foldi C."/>
            <person name="Dima B."/>
            <person name="Sanchez-Garcia M."/>
            <person name="Sanchez-Ramirez S."/>
            <person name="Szollosi G.J."/>
            <person name="Szarkandi J.G."/>
            <person name="Papp V."/>
            <person name="Albert L."/>
            <person name="Andreopoulos W."/>
            <person name="Angelini C."/>
            <person name="Antonin V."/>
            <person name="Barry K.W."/>
            <person name="Bougher N.L."/>
            <person name="Buchanan P."/>
            <person name="Buyck B."/>
            <person name="Bense V."/>
            <person name="Catcheside P."/>
            <person name="Chovatia M."/>
            <person name="Cooper J."/>
            <person name="Damon W."/>
            <person name="Desjardin D."/>
            <person name="Finy P."/>
            <person name="Geml J."/>
            <person name="Haridas S."/>
            <person name="Hughes K."/>
            <person name="Justo A."/>
            <person name="Karasinski D."/>
            <person name="Kautmanova I."/>
            <person name="Kiss B."/>
            <person name="Kocsube S."/>
            <person name="Kotiranta H."/>
            <person name="LaButti K.M."/>
            <person name="Lechner B.E."/>
            <person name="Liimatainen K."/>
            <person name="Lipzen A."/>
            <person name="Lukacs Z."/>
            <person name="Mihaltcheva S."/>
            <person name="Morgado L.N."/>
            <person name="Niskanen T."/>
            <person name="Noordeloos M.E."/>
            <person name="Ohm R.A."/>
            <person name="Ortiz-Santana B."/>
            <person name="Ovrebo C."/>
            <person name="Racz N."/>
            <person name="Riley R."/>
            <person name="Savchenko A."/>
            <person name="Shiryaev A."/>
            <person name="Soop K."/>
            <person name="Spirin V."/>
            <person name="Szebenyi C."/>
            <person name="Tomsovsky M."/>
            <person name="Tulloss R.E."/>
            <person name="Uehling J."/>
            <person name="Grigoriev I.V."/>
            <person name="Vagvolgyi C."/>
            <person name="Papp T."/>
            <person name="Martin F.M."/>
            <person name="Miettinen O."/>
            <person name="Hibbett D.S."/>
            <person name="Nagy L.G."/>
        </authorList>
    </citation>
    <scope>NUCLEOTIDE SEQUENCE [LARGE SCALE GENOMIC DNA]</scope>
    <source>
        <strain evidence="2 3">CBS 962.96</strain>
    </source>
</reference>
<evidence type="ECO:0000313" key="2">
    <source>
        <dbReference type="EMBL" id="THV01171.1"/>
    </source>
</evidence>